<keyword evidence="2" id="KW-0808">Transferase</keyword>
<dbReference type="OrthoDB" id="9800872at2"/>
<dbReference type="InterPro" id="IPR001307">
    <property type="entry name" value="Thiosulphate_STrfase_CS"/>
</dbReference>
<evidence type="ECO:0000259" key="1">
    <source>
        <dbReference type="PROSITE" id="PS50206"/>
    </source>
</evidence>
<accession>A0A021VM29</accession>
<name>A0A021VM29_9CELL</name>
<dbReference type="Pfam" id="PF00581">
    <property type="entry name" value="Rhodanese"/>
    <property type="match status" value="1"/>
</dbReference>
<evidence type="ECO:0000313" key="2">
    <source>
        <dbReference type="EMBL" id="EYR62138.1"/>
    </source>
</evidence>
<dbReference type="AlphaFoldDB" id="A0A021VM29"/>
<sequence length="106" mass="11202">MQEIDVHALATRLAAPQPPAVVDVREEHEFAAGHVPGARNIPLSQFVDRVQEVTTLPGEVLVICESGGRSAQVTAWLGQQGHDVTNVAGGTGAWRAHGFPVDHPPA</sequence>
<dbReference type="GO" id="GO:0004792">
    <property type="term" value="F:thiosulfate-cyanide sulfurtransferase activity"/>
    <property type="evidence" value="ECO:0007669"/>
    <property type="project" value="InterPro"/>
</dbReference>
<gene>
    <name evidence="2" type="ORF">N866_11505</name>
</gene>
<dbReference type="InterPro" id="IPR036873">
    <property type="entry name" value="Rhodanese-like_dom_sf"/>
</dbReference>
<dbReference type="PROSITE" id="PS50206">
    <property type="entry name" value="RHODANESE_3"/>
    <property type="match status" value="1"/>
</dbReference>
<dbReference type="Gene3D" id="3.40.250.10">
    <property type="entry name" value="Rhodanese-like domain"/>
    <property type="match status" value="1"/>
</dbReference>
<keyword evidence="3" id="KW-1185">Reference proteome</keyword>
<dbReference type="RefSeq" id="WP_034228729.1">
    <property type="nucleotide sequence ID" value="NZ_AXCW01000319.1"/>
</dbReference>
<dbReference type="InterPro" id="IPR050229">
    <property type="entry name" value="GlpE_sulfurtransferase"/>
</dbReference>
<dbReference type="PANTHER" id="PTHR43031">
    <property type="entry name" value="FAD-DEPENDENT OXIDOREDUCTASE"/>
    <property type="match status" value="1"/>
</dbReference>
<dbReference type="SUPFAM" id="SSF52821">
    <property type="entry name" value="Rhodanese/Cell cycle control phosphatase"/>
    <property type="match status" value="1"/>
</dbReference>
<dbReference type="SMART" id="SM00450">
    <property type="entry name" value="RHOD"/>
    <property type="match status" value="1"/>
</dbReference>
<proteinExistence type="predicted"/>
<dbReference type="CDD" id="cd00158">
    <property type="entry name" value="RHOD"/>
    <property type="match status" value="1"/>
</dbReference>
<dbReference type="PANTHER" id="PTHR43031:SF1">
    <property type="entry name" value="PYRIDINE NUCLEOTIDE-DISULPHIDE OXIDOREDUCTASE"/>
    <property type="match status" value="1"/>
</dbReference>
<protein>
    <submittedName>
        <fullName evidence="2">Sulfurtransferase</fullName>
    </submittedName>
</protein>
<dbReference type="Proteomes" id="UP000019753">
    <property type="component" value="Unassembled WGS sequence"/>
</dbReference>
<feature type="domain" description="Rhodanese" evidence="1">
    <location>
        <begin position="15"/>
        <end position="103"/>
    </location>
</feature>
<dbReference type="InterPro" id="IPR001763">
    <property type="entry name" value="Rhodanese-like_dom"/>
</dbReference>
<reference evidence="2 3" key="1">
    <citation type="submission" date="2014-01" db="EMBL/GenBank/DDBJ databases">
        <title>Actinotalea ferrariae CF5-4.</title>
        <authorList>
            <person name="Chen F."/>
            <person name="Li Y."/>
            <person name="Wang G."/>
        </authorList>
    </citation>
    <scope>NUCLEOTIDE SEQUENCE [LARGE SCALE GENOMIC DNA]</scope>
    <source>
        <strain evidence="2 3">CF5-4</strain>
    </source>
</reference>
<dbReference type="EMBL" id="AXCW01000319">
    <property type="protein sequence ID" value="EYR62138.1"/>
    <property type="molecule type" value="Genomic_DNA"/>
</dbReference>
<organism evidence="2 3">
    <name type="scientific">Actinotalea ferrariae CF5-4</name>
    <dbReference type="NCBI Taxonomy" id="948458"/>
    <lineage>
        <taxon>Bacteria</taxon>
        <taxon>Bacillati</taxon>
        <taxon>Actinomycetota</taxon>
        <taxon>Actinomycetes</taxon>
        <taxon>Micrococcales</taxon>
        <taxon>Cellulomonadaceae</taxon>
        <taxon>Actinotalea</taxon>
    </lineage>
</organism>
<comment type="caution">
    <text evidence="2">The sequence shown here is derived from an EMBL/GenBank/DDBJ whole genome shotgun (WGS) entry which is preliminary data.</text>
</comment>
<evidence type="ECO:0000313" key="3">
    <source>
        <dbReference type="Proteomes" id="UP000019753"/>
    </source>
</evidence>
<dbReference type="PROSITE" id="PS00380">
    <property type="entry name" value="RHODANESE_1"/>
    <property type="match status" value="1"/>
</dbReference>